<dbReference type="Proteomes" id="UP001320420">
    <property type="component" value="Unassembled WGS sequence"/>
</dbReference>
<gene>
    <name evidence="2" type="ORF">SLS62_006190</name>
</gene>
<protein>
    <recommendedName>
        <fullName evidence="4">F-box domain-containing protein</fullName>
    </recommendedName>
</protein>
<proteinExistence type="predicted"/>
<comment type="caution">
    <text evidence="2">The sequence shown here is derived from an EMBL/GenBank/DDBJ whole genome shotgun (WGS) entry which is preliminary data.</text>
</comment>
<feature type="region of interest" description="Disordered" evidence="1">
    <location>
        <begin position="381"/>
        <end position="404"/>
    </location>
</feature>
<organism evidence="2 3">
    <name type="scientific">Diatrype stigma</name>
    <dbReference type="NCBI Taxonomy" id="117547"/>
    <lineage>
        <taxon>Eukaryota</taxon>
        <taxon>Fungi</taxon>
        <taxon>Dikarya</taxon>
        <taxon>Ascomycota</taxon>
        <taxon>Pezizomycotina</taxon>
        <taxon>Sordariomycetes</taxon>
        <taxon>Xylariomycetidae</taxon>
        <taxon>Xylariales</taxon>
        <taxon>Diatrypaceae</taxon>
        <taxon>Diatrype</taxon>
    </lineage>
</organism>
<evidence type="ECO:0000256" key="1">
    <source>
        <dbReference type="SAM" id="MobiDB-lite"/>
    </source>
</evidence>
<name>A0AAN9UZ32_9PEZI</name>
<evidence type="ECO:0000313" key="3">
    <source>
        <dbReference type="Proteomes" id="UP001320420"/>
    </source>
</evidence>
<feature type="compositionally biased region" description="Acidic residues" evidence="1">
    <location>
        <begin position="385"/>
        <end position="404"/>
    </location>
</feature>
<sequence length="404" mass="46410">MQSQSTVPFATLPPEMVTAILYSVTDLDTLANVAVSSRTLHTAFKVNETRLIRRLLIDNIGQEVLPDALIAYSCTPPSLRPRDVQEIDPPRLSTMADWWVRCAEERVRTISRPELGSIEFNMARALELERTHVHVAALAERFIQRCSETTQVGLGDTFTLLPPSSTEKTRIARALYLFETFCTLFGYMNPRKLSESVHFLRKYEPWEIAQLGVIHDFLAREIIPVFTDVAKEAAARGDDTFGRDCDIACDWIQYTLSLGLEKIHTLLTAKTDAERRKVLFPRRESRATRSAFLEATLDELNHIDPDIGRPVRMVSYDDKDSGPKDIWEHSQKGRDSQSVYEIRDWQHRSWGYSMWDKARLEELGTLEVPWLEAADLEDWQSIFPDDGESDDEESDDIDMLYEDY</sequence>
<dbReference type="EMBL" id="JAKJXP020000044">
    <property type="protein sequence ID" value="KAK7751889.1"/>
    <property type="molecule type" value="Genomic_DNA"/>
</dbReference>
<dbReference type="AlphaFoldDB" id="A0AAN9UZ32"/>
<accession>A0AAN9UZ32</accession>
<keyword evidence="3" id="KW-1185">Reference proteome</keyword>
<evidence type="ECO:0008006" key="4">
    <source>
        <dbReference type="Google" id="ProtNLM"/>
    </source>
</evidence>
<evidence type="ECO:0000313" key="2">
    <source>
        <dbReference type="EMBL" id="KAK7751889.1"/>
    </source>
</evidence>
<reference evidence="2 3" key="1">
    <citation type="submission" date="2024-02" db="EMBL/GenBank/DDBJ databases">
        <title>De novo assembly and annotation of 12 fungi associated with fruit tree decline syndrome in Ontario, Canada.</title>
        <authorList>
            <person name="Sulman M."/>
            <person name="Ellouze W."/>
            <person name="Ilyukhin E."/>
        </authorList>
    </citation>
    <scope>NUCLEOTIDE SEQUENCE [LARGE SCALE GENOMIC DNA]</scope>
    <source>
        <strain evidence="2 3">M11/M66-122</strain>
    </source>
</reference>